<proteinExistence type="predicted"/>
<evidence type="ECO:0000313" key="1">
    <source>
        <dbReference type="EMBL" id="CUR31654.1"/>
    </source>
</evidence>
<reference evidence="2" key="1">
    <citation type="submission" date="2015-10" db="EMBL/GenBank/DDBJ databases">
        <authorList>
            <person name="Regsiter A."/>
            <person name="william w."/>
        </authorList>
    </citation>
    <scope>NUCLEOTIDE SEQUENCE [LARGE SCALE GENOMIC DNA]</scope>
</reference>
<dbReference type="EMBL" id="CZDF01000132">
    <property type="protein sequence ID" value="CUR31654.1"/>
    <property type="molecule type" value="Genomic_DNA"/>
</dbReference>
<sequence>MPLKYLLDENVDPIYKIGLSKIESDLIVWAVGEPYSPPRGTLDPEILLWCEEYNFILVTNNRKSMPVHLLDHINEGRHIPGIFILNVKLTVGQNINELIFLAQVSFEGEYQDQIIHLPHSYVLGVQ</sequence>
<keyword evidence="2" id="KW-1185">Reference proteome</keyword>
<accession>A0A1J1LHG3</accession>
<dbReference type="OrthoDB" id="572420at2"/>
<dbReference type="RefSeq" id="WP_072718460.1">
    <property type="nucleotide sequence ID" value="NZ_LN889782.1"/>
</dbReference>
<dbReference type="Proteomes" id="UP000184315">
    <property type="component" value="Unassembled WGS sequence"/>
</dbReference>
<protein>
    <submittedName>
        <fullName evidence="1">Uncharacterized protein</fullName>
    </submittedName>
</protein>
<dbReference type="STRING" id="671072.PL9214291245"/>
<gene>
    <name evidence="1" type="ORF">PL9214291245</name>
</gene>
<dbReference type="AlphaFoldDB" id="A0A1J1LHG3"/>
<name>A0A1J1LHG3_9CYAN</name>
<evidence type="ECO:0000313" key="2">
    <source>
        <dbReference type="Proteomes" id="UP000184315"/>
    </source>
</evidence>
<organism evidence="1 2">
    <name type="scientific">Planktothrix tepida PCC 9214</name>
    <dbReference type="NCBI Taxonomy" id="671072"/>
    <lineage>
        <taxon>Bacteria</taxon>
        <taxon>Bacillati</taxon>
        <taxon>Cyanobacteriota</taxon>
        <taxon>Cyanophyceae</taxon>
        <taxon>Oscillatoriophycideae</taxon>
        <taxon>Oscillatoriales</taxon>
        <taxon>Microcoleaceae</taxon>
        <taxon>Planktothrix</taxon>
    </lineage>
</organism>